<keyword evidence="1" id="KW-0812">Transmembrane</keyword>
<name>A0A7K3M7B1_9ACTN</name>
<protein>
    <submittedName>
        <fullName evidence="2">Efflux RND transporter periplasmic adaptor subunit</fullName>
    </submittedName>
</protein>
<dbReference type="InterPro" id="IPR036365">
    <property type="entry name" value="PGBD-like_sf"/>
</dbReference>
<dbReference type="RefSeq" id="WP_162450960.1">
    <property type="nucleotide sequence ID" value="NZ_WLZY01000004.1"/>
</dbReference>
<proteinExistence type="predicted"/>
<dbReference type="EMBL" id="WLZY01000004">
    <property type="protein sequence ID" value="NDL58298.1"/>
    <property type="molecule type" value="Genomic_DNA"/>
</dbReference>
<keyword evidence="1" id="KW-0472">Membrane</keyword>
<gene>
    <name evidence="2" type="ORF">F7O44_14580</name>
</gene>
<dbReference type="Gene3D" id="1.10.101.10">
    <property type="entry name" value="PGBD-like superfamily/PGBD"/>
    <property type="match status" value="1"/>
</dbReference>
<dbReference type="Proteomes" id="UP000460435">
    <property type="component" value="Unassembled WGS sequence"/>
</dbReference>
<reference evidence="2 3" key="1">
    <citation type="submission" date="2019-11" db="EMBL/GenBank/DDBJ databases">
        <authorList>
            <person name="Li X.-J."/>
            <person name="Feng X.-M."/>
        </authorList>
    </citation>
    <scope>NUCLEOTIDE SEQUENCE [LARGE SCALE GENOMIC DNA]</scope>
    <source>
        <strain evidence="2 3">XMNu-373</strain>
    </source>
</reference>
<feature type="transmembrane region" description="Helical" evidence="1">
    <location>
        <begin position="24"/>
        <end position="43"/>
    </location>
</feature>
<dbReference type="GO" id="GO:1990281">
    <property type="term" value="C:efflux pump complex"/>
    <property type="evidence" value="ECO:0007669"/>
    <property type="project" value="TreeGrafter"/>
</dbReference>
<accession>A0A7K3M7B1</accession>
<keyword evidence="3" id="KW-1185">Reference proteome</keyword>
<comment type="caution">
    <text evidence="2">The sequence shown here is derived from an EMBL/GenBank/DDBJ whole genome shotgun (WGS) entry which is preliminary data.</text>
</comment>
<dbReference type="AlphaFoldDB" id="A0A7K3M7B1"/>
<keyword evidence="1" id="KW-1133">Transmembrane helix</keyword>
<dbReference type="PANTHER" id="PTHR30469">
    <property type="entry name" value="MULTIDRUG RESISTANCE PROTEIN MDTA"/>
    <property type="match status" value="1"/>
</dbReference>
<dbReference type="SUPFAM" id="SSF47090">
    <property type="entry name" value="PGBD-like"/>
    <property type="match status" value="1"/>
</dbReference>
<dbReference type="Gene3D" id="2.40.420.20">
    <property type="match status" value="1"/>
</dbReference>
<evidence type="ECO:0000313" key="3">
    <source>
        <dbReference type="Proteomes" id="UP000460435"/>
    </source>
</evidence>
<dbReference type="InterPro" id="IPR036366">
    <property type="entry name" value="PGBDSf"/>
</dbReference>
<evidence type="ECO:0000256" key="1">
    <source>
        <dbReference type="SAM" id="Phobius"/>
    </source>
</evidence>
<evidence type="ECO:0000313" key="2">
    <source>
        <dbReference type="EMBL" id="NDL58298.1"/>
    </source>
</evidence>
<dbReference type="GO" id="GO:0015562">
    <property type="term" value="F:efflux transmembrane transporter activity"/>
    <property type="evidence" value="ECO:0007669"/>
    <property type="project" value="TreeGrafter"/>
</dbReference>
<organism evidence="2 3">
    <name type="scientific">Phytoactinopolyspora mesophila</name>
    <dbReference type="NCBI Taxonomy" id="2650750"/>
    <lineage>
        <taxon>Bacteria</taxon>
        <taxon>Bacillati</taxon>
        <taxon>Actinomycetota</taxon>
        <taxon>Actinomycetes</taxon>
        <taxon>Jiangellales</taxon>
        <taxon>Jiangellaceae</taxon>
        <taxon>Phytoactinopolyspora</taxon>
    </lineage>
</organism>
<sequence>MTDQATEIDAEIDEPHRRPRRSRLLWLGLGVLAVAGAGTGYWYTTQDEAADATSQEADRAVATAEVGRDTISDTRSFDGTLGHGEAFTVVTAGQGVITGIVDQGTEVERGTELFRLDQQPVVALHGAVPMYRDLRPGAVGADVEQLISNLTELGYADCEAEDEFTWCVEVAVQEWQEDIGADETGLVAQTDVVFVADGGRVDTIHTGVGGVVSQGSPVLDLTGSDHIVSLDVDVRDRDLLAVDTAVAVRLPGGDEVDGQVSAANVVPTGSGGDGSEGSEDAVARVEITLDEAVDEALLGSPADVIIEVDERVDVLTVPVIALLALPGGGHGVEVVADDGTTDLVPVETGLFAGGHVEVTGDGIDEGTVVQVAGR</sequence>